<gene>
    <name evidence="2" type="ORF">C7400_14445</name>
    <name evidence="3" type="ORF">SAMN05216550_123122</name>
</gene>
<evidence type="ECO:0000313" key="3">
    <source>
        <dbReference type="EMBL" id="SEK13201.1"/>
    </source>
</evidence>
<sequence length="61" mass="6809">MNGWMTLLIDLIVALPLTFIDIYFERTGNSGGMQIITIVGFVVVAINALLIASLYFRRCDD</sequence>
<evidence type="ECO:0000256" key="1">
    <source>
        <dbReference type="SAM" id="Phobius"/>
    </source>
</evidence>
<dbReference type="EMBL" id="FNZM01000023">
    <property type="protein sequence ID" value="SEK13201.1"/>
    <property type="molecule type" value="Genomic_DNA"/>
</dbReference>
<keyword evidence="1" id="KW-0812">Transmembrane</keyword>
<protein>
    <submittedName>
        <fullName evidence="3">Uncharacterized protein</fullName>
    </submittedName>
</protein>
<dbReference type="Proteomes" id="UP000183529">
    <property type="component" value="Unassembled WGS sequence"/>
</dbReference>
<feature type="transmembrane region" description="Helical" evidence="1">
    <location>
        <begin position="6"/>
        <end position="24"/>
    </location>
</feature>
<name>A0AAQ1GME6_9BURK</name>
<keyword evidence="1" id="KW-0472">Membrane</keyword>
<evidence type="ECO:0000313" key="5">
    <source>
        <dbReference type="Proteomes" id="UP000247515"/>
    </source>
</evidence>
<dbReference type="AlphaFoldDB" id="A0AAQ1GME6"/>
<feature type="transmembrane region" description="Helical" evidence="1">
    <location>
        <begin position="36"/>
        <end position="56"/>
    </location>
</feature>
<accession>A0AAQ1GME6</accession>
<comment type="caution">
    <text evidence="3">The sequence shown here is derived from an EMBL/GenBank/DDBJ whole genome shotgun (WGS) entry which is preliminary data.</text>
</comment>
<dbReference type="Proteomes" id="UP000247515">
    <property type="component" value="Unassembled WGS sequence"/>
</dbReference>
<dbReference type="EMBL" id="QJJV01000044">
    <property type="protein sequence ID" value="PXX05078.1"/>
    <property type="molecule type" value="Genomic_DNA"/>
</dbReference>
<dbReference type="RefSeq" id="WP_074987079.1">
    <property type="nucleotide sequence ID" value="NZ_CADFGN010000015.1"/>
</dbReference>
<proteinExistence type="predicted"/>
<organism evidence="3 4">
    <name type="scientific">Paraburkholderia tropica</name>
    <dbReference type="NCBI Taxonomy" id="92647"/>
    <lineage>
        <taxon>Bacteria</taxon>
        <taxon>Pseudomonadati</taxon>
        <taxon>Pseudomonadota</taxon>
        <taxon>Betaproteobacteria</taxon>
        <taxon>Burkholderiales</taxon>
        <taxon>Burkholderiaceae</taxon>
        <taxon>Paraburkholderia</taxon>
    </lineage>
</organism>
<dbReference type="GeneID" id="61308313"/>
<reference evidence="2 5" key="2">
    <citation type="submission" date="2018-05" db="EMBL/GenBank/DDBJ databases">
        <title>Genomic Encyclopedia of Type Strains, Phase IV (KMG-V): Genome sequencing to study the core and pangenomes of soil and plant-associated prokaryotes.</title>
        <authorList>
            <person name="Whitman W."/>
        </authorList>
    </citation>
    <scope>NUCLEOTIDE SEQUENCE [LARGE SCALE GENOMIC DNA]</scope>
    <source>
        <strain evidence="2 5">SIr-6563</strain>
    </source>
</reference>
<evidence type="ECO:0000313" key="4">
    <source>
        <dbReference type="Proteomes" id="UP000183529"/>
    </source>
</evidence>
<evidence type="ECO:0000313" key="2">
    <source>
        <dbReference type="EMBL" id="PXX05078.1"/>
    </source>
</evidence>
<reference evidence="3 4" key="1">
    <citation type="submission" date="2016-10" db="EMBL/GenBank/DDBJ databases">
        <authorList>
            <person name="Varghese N."/>
            <person name="Submissions S."/>
        </authorList>
    </citation>
    <scope>NUCLEOTIDE SEQUENCE [LARGE SCALE GENOMIC DNA]</scope>
    <source>
        <strain evidence="3 4">LMG 22274</strain>
    </source>
</reference>
<keyword evidence="1" id="KW-1133">Transmembrane helix</keyword>
<keyword evidence="5" id="KW-1185">Reference proteome</keyword>